<dbReference type="EMBL" id="LBHB01000001">
    <property type="protein sequence ID" value="KLE34943.1"/>
    <property type="molecule type" value="Genomic_DNA"/>
</dbReference>
<dbReference type="Proteomes" id="UP000053464">
    <property type="component" value="Unassembled WGS sequence"/>
</dbReference>
<dbReference type="STRING" id="1581420.AAW00_00020"/>
<evidence type="ECO:0000256" key="1">
    <source>
        <dbReference type="ARBA" id="ARBA00004651"/>
    </source>
</evidence>
<evidence type="ECO:0000313" key="11">
    <source>
        <dbReference type="Proteomes" id="UP000053464"/>
    </source>
</evidence>
<dbReference type="Gene3D" id="3.40.50.300">
    <property type="entry name" value="P-loop containing nucleotide triphosphate hydrolases"/>
    <property type="match status" value="1"/>
</dbReference>
<sequence length="712" mass="76344">MYHSGELAGRAEHDPLVAAIGHLAAHFGLPDPRPLFDTLPRDEAGHLPFHQVAPALELAGFNFEDASQRRLPRKAEAYPAIARFEDGALALLDIAGSDLLVAPAGGGAPVWQPLRELERGFAGDFVTVVANPDRLREGDAPWHAKGRHHWFWSELRKERRAFRPVLVASLIINLLAVSLPLFSMNVYDRVIPNRAESSLWVLASGVLLAFALEFALRTARTNVVDEIGRRLDLRLSQKLFSRVIATPMSGRKGSTGALAARVGEYALVRDFFASTTIMLMVDLVFLFVFIGLIAYIAGWLAMVPIVAIALMAIAGFVLQRRVTAAALDAQADAGLQQTVLVESIAGMETLKSVSGERRLLGKWHSLAQVGSHSQQRLRRLSSVAVSLASSFQQVSSVALVVGGYYLFAAGEITMGAIIAIVMLASRSLAPAGQLAFILTRGRQASAGLKSIEALFDEADERQTGSMSLPAAVSGGYAVRLENVAFSYPDSQERSLDGVSLAIAPGERVAVVGRVASGKSTLGRVLCGLYPPSEGAMTIEGIDSRQFRPSELRRAFRFVGQDANLFTGSVKENVALGAPGASDAEVMAALAMSGADGFLARDAAGFDRNVGEQGRRLSGGQRAFLALSRAFITPFELLFLDEPSGAMDSSTEALLVERLRQTLSGNQTLVVATHRPALFDLCDRILVMNQGRIVADGPKAEILRSIGANASLR</sequence>
<dbReference type="OrthoDB" id="5288711at2"/>
<feature type="transmembrane region" description="Helical" evidence="7">
    <location>
        <begin position="199"/>
        <end position="216"/>
    </location>
</feature>
<feature type="transmembrane region" description="Helical" evidence="7">
    <location>
        <begin position="299"/>
        <end position="318"/>
    </location>
</feature>
<name>A0A0G9N074_9SPHN</name>
<gene>
    <name evidence="10" type="ORF">AAW00_00020</name>
</gene>
<dbReference type="PATRIC" id="fig|1581420.6.peg.4"/>
<dbReference type="Gene3D" id="1.20.1560.10">
    <property type="entry name" value="ABC transporter type 1, transmembrane domain"/>
    <property type="match status" value="1"/>
</dbReference>
<reference evidence="10 11" key="1">
    <citation type="submission" date="2015-04" db="EMBL/GenBank/DDBJ databases">
        <title>The draft genome sequence of Erythrobacter luteus KA37.</title>
        <authorList>
            <person name="Zhuang L."/>
            <person name="Liu Y."/>
            <person name="Shao Z."/>
        </authorList>
    </citation>
    <scope>NUCLEOTIDE SEQUENCE [LARGE SCALE GENOMIC DNA]</scope>
    <source>
        <strain evidence="10 11">KA37</strain>
    </source>
</reference>
<dbReference type="PROSITE" id="PS50893">
    <property type="entry name" value="ABC_TRANSPORTER_2"/>
    <property type="match status" value="1"/>
</dbReference>
<comment type="subcellular location">
    <subcellularLocation>
        <location evidence="1">Cell membrane</location>
        <topology evidence="1">Multi-pass membrane protein</topology>
    </subcellularLocation>
</comment>
<evidence type="ECO:0000259" key="8">
    <source>
        <dbReference type="PROSITE" id="PS50893"/>
    </source>
</evidence>
<evidence type="ECO:0000256" key="6">
    <source>
        <dbReference type="ARBA" id="ARBA00023136"/>
    </source>
</evidence>
<keyword evidence="6 7" id="KW-0472">Membrane</keyword>
<dbReference type="PANTHER" id="PTHR24221">
    <property type="entry name" value="ATP-BINDING CASSETTE SUB-FAMILY B"/>
    <property type="match status" value="1"/>
</dbReference>
<feature type="domain" description="ABC transporter" evidence="8">
    <location>
        <begin position="478"/>
        <end position="711"/>
    </location>
</feature>
<dbReference type="PANTHER" id="PTHR24221:SF248">
    <property type="entry name" value="ABC TRANSPORTER TRANSMEMBRANE REGION"/>
    <property type="match status" value="1"/>
</dbReference>
<dbReference type="SUPFAM" id="SSF52540">
    <property type="entry name" value="P-loop containing nucleoside triphosphate hydrolases"/>
    <property type="match status" value="1"/>
</dbReference>
<feature type="transmembrane region" description="Helical" evidence="7">
    <location>
        <begin position="271"/>
        <end position="293"/>
    </location>
</feature>
<dbReference type="RefSeq" id="WP_047002343.1">
    <property type="nucleotide sequence ID" value="NZ_LBHB01000001.1"/>
</dbReference>
<evidence type="ECO:0000256" key="3">
    <source>
        <dbReference type="ARBA" id="ARBA00022741"/>
    </source>
</evidence>
<keyword evidence="2 7" id="KW-0812">Transmembrane</keyword>
<feature type="transmembrane region" description="Helical" evidence="7">
    <location>
        <begin position="165"/>
        <end position="187"/>
    </location>
</feature>
<dbReference type="GO" id="GO:0016887">
    <property type="term" value="F:ATP hydrolysis activity"/>
    <property type="evidence" value="ECO:0007669"/>
    <property type="project" value="InterPro"/>
</dbReference>
<evidence type="ECO:0000256" key="4">
    <source>
        <dbReference type="ARBA" id="ARBA00022840"/>
    </source>
</evidence>
<dbReference type="InterPro" id="IPR003439">
    <property type="entry name" value="ABC_transporter-like_ATP-bd"/>
</dbReference>
<feature type="domain" description="ABC transmembrane type-1" evidence="9">
    <location>
        <begin position="165"/>
        <end position="443"/>
    </location>
</feature>
<evidence type="ECO:0000256" key="5">
    <source>
        <dbReference type="ARBA" id="ARBA00022989"/>
    </source>
</evidence>
<dbReference type="InterPro" id="IPR036640">
    <property type="entry name" value="ABC1_TM_sf"/>
</dbReference>
<dbReference type="InterPro" id="IPR003593">
    <property type="entry name" value="AAA+_ATPase"/>
</dbReference>
<dbReference type="AlphaFoldDB" id="A0A0G9N074"/>
<keyword evidence="3" id="KW-0547">Nucleotide-binding</keyword>
<dbReference type="GO" id="GO:0140359">
    <property type="term" value="F:ABC-type transporter activity"/>
    <property type="evidence" value="ECO:0007669"/>
    <property type="project" value="InterPro"/>
</dbReference>
<evidence type="ECO:0000256" key="7">
    <source>
        <dbReference type="SAM" id="Phobius"/>
    </source>
</evidence>
<keyword evidence="5 7" id="KW-1133">Transmembrane helix</keyword>
<organism evidence="10 11">
    <name type="scientific">Aurantiacibacter luteus</name>
    <dbReference type="NCBI Taxonomy" id="1581420"/>
    <lineage>
        <taxon>Bacteria</taxon>
        <taxon>Pseudomonadati</taxon>
        <taxon>Pseudomonadota</taxon>
        <taxon>Alphaproteobacteria</taxon>
        <taxon>Sphingomonadales</taxon>
        <taxon>Erythrobacteraceae</taxon>
        <taxon>Aurantiacibacter</taxon>
    </lineage>
</organism>
<dbReference type="GO" id="GO:0034040">
    <property type="term" value="F:ATPase-coupled lipid transmembrane transporter activity"/>
    <property type="evidence" value="ECO:0007669"/>
    <property type="project" value="TreeGrafter"/>
</dbReference>
<dbReference type="InterPro" id="IPR027417">
    <property type="entry name" value="P-loop_NTPase"/>
</dbReference>
<comment type="caution">
    <text evidence="10">The sequence shown here is derived from an EMBL/GenBank/DDBJ whole genome shotgun (WGS) entry which is preliminary data.</text>
</comment>
<accession>A0A0G9N074</accession>
<keyword evidence="4 10" id="KW-0067">ATP-binding</keyword>
<dbReference type="CDD" id="cd18587">
    <property type="entry name" value="ABC_6TM_LapB_like"/>
    <property type="match status" value="1"/>
</dbReference>
<dbReference type="GO" id="GO:0005524">
    <property type="term" value="F:ATP binding"/>
    <property type="evidence" value="ECO:0007669"/>
    <property type="project" value="UniProtKB-KW"/>
</dbReference>
<dbReference type="GO" id="GO:0005886">
    <property type="term" value="C:plasma membrane"/>
    <property type="evidence" value="ECO:0007669"/>
    <property type="project" value="UniProtKB-SubCell"/>
</dbReference>
<dbReference type="PROSITE" id="PS50929">
    <property type="entry name" value="ABC_TM1F"/>
    <property type="match status" value="1"/>
</dbReference>
<evidence type="ECO:0000256" key="2">
    <source>
        <dbReference type="ARBA" id="ARBA00022692"/>
    </source>
</evidence>
<dbReference type="SMART" id="SM00382">
    <property type="entry name" value="AAA"/>
    <property type="match status" value="1"/>
</dbReference>
<protein>
    <submittedName>
        <fullName evidence="10">ATP-binding protein</fullName>
    </submittedName>
</protein>
<dbReference type="Pfam" id="PF00664">
    <property type="entry name" value="ABC_membrane"/>
    <property type="match status" value="1"/>
</dbReference>
<keyword evidence="11" id="KW-1185">Reference proteome</keyword>
<proteinExistence type="predicted"/>
<dbReference type="InterPro" id="IPR011527">
    <property type="entry name" value="ABC1_TM_dom"/>
</dbReference>
<dbReference type="Pfam" id="PF00005">
    <property type="entry name" value="ABC_tran"/>
    <property type="match status" value="1"/>
</dbReference>
<feature type="transmembrane region" description="Helical" evidence="7">
    <location>
        <begin position="412"/>
        <end position="439"/>
    </location>
</feature>
<dbReference type="SUPFAM" id="SSF90123">
    <property type="entry name" value="ABC transporter transmembrane region"/>
    <property type="match status" value="1"/>
</dbReference>
<evidence type="ECO:0000259" key="9">
    <source>
        <dbReference type="PROSITE" id="PS50929"/>
    </source>
</evidence>
<evidence type="ECO:0000313" key="10">
    <source>
        <dbReference type="EMBL" id="KLE34943.1"/>
    </source>
</evidence>
<dbReference type="InterPro" id="IPR039421">
    <property type="entry name" value="Type_1_exporter"/>
</dbReference>